<dbReference type="RefSeq" id="WP_007069718.1">
    <property type="nucleotide sequence ID" value="NZ_CAJPSS010000013.1"/>
</dbReference>
<proteinExistence type="predicted"/>
<organism evidence="1 2">
    <name type="scientific">Dialister invisus</name>
    <dbReference type="NCBI Taxonomy" id="218538"/>
    <lineage>
        <taxon>Bacteria</taxon>
        <taxon>Bacillati</taxon>
        <taxon>Bacillota</taxon>
        <taxon>Negativicutes</taxon>
        <taxon>Veillonellales</taxon>
        <taxon>Veillonellaceae</taxon>
        <taxon>Dialister</taxon>
    </lineage>
</organism>
<reference evidence="1" key="1">
    <citation type="submission" date="2020-04" db="EMBL/GenBank/DDBJ databases">
        <title>Deep metagenomics examines the oral microbiome during advanced dental caries in children, revealing novel taxa and co-occurrences with host molecules.</title>
        <authorList>
            <person name="Baker J.L."/>
            <person name="Morton J.T."/>
            <person name="Dinis M."/>
            <person name="Alvarez R."/>
            <person name="Tran N.C."/>
            <person name="Knight R."/>
            <person name="Edlund A."/>
        </authorList>
    </citation>
    <scope>NUCLEOTIDE SEQUENCE</scope>
    <source>
        <strain evidence="1">JCVI_32_bin.14</strain>
    </source>
</reference>
<comment type="caution">
    <text evidence="1">The sequence shown here is derived from an EMBL/GenBank/DDBJ whole genome shotgun (WGS) entry which is preliminary data.</text>
</comment>
<dbReference type="AlphaFoldDB" id="A0A6L6TNQ0"/>
<dbReference type="SUPFAM" id="SSF63829">
    <property type="entry name" value="Calcium-dependent phosphotriesterase"/>
    <property type="match status" value="1"/>
</dbReference>
<dbReference type="EMBL" id="JABZMK010000009">
    <property type="protein sequence ID" value="MBF1129051.1"/>
    <property type="molecule type" value="Genomic_DNA"/>
</dbReference>
<sequence>MNKKFLTFVSCCVIGTVLQAGGYLYLDQVLFAPLSSSDYGVSDVKDKNTEALDKAGRKIFSKITVKGKAYYSHDYHYMADVTADSVTIYNSDSLNTPQKVDLKGQGVSFFEWMPDRNLALMAMYPIHWKGGRWDVTLARYNPEGTTHESDAPIKDLPRNAKIVDVAYSTATNAVYMKMEVGNGLYRIYRTDANYDTRRIYVQTSHIGKIAVFYDEDKFFYDDSQRGIMYLFDGDDSGWRVISPPGQFRLVGLGEDKTIYAVKVNSKDEVIGYYTGRLKVGFHEVKALETPVELNSVTVHMIREAAAANPEQPAEKKN</sequence>
<dbReference type="GeneID" id="78277464"/>
<gene>
    <name evidence="1" type="ORF">HXL70_03285</name>
</gene>
<accession>A0A6L6TNQ0</accession>
<dbReference type="Proteomes" id="UP000757890">
    <property type="component" value="Unassembled WGS sequence"/>
</dbReference>
<name>A0A6L6TNQ0_9FIRM</name>
<evidence type="ECO:0000313" key="2">
    <source>
        <dbReference type="Proteomes" id="UP000757890"/>
    </source>
</evidence>
<protein>
    <submittedName>
        <fullName evidence="1">Uncharacterized protein</fullName>
    </submittedName>
</protein>
<evidence type="ECO:0000313" key="1">
    <source>
        <dbReference type="EMBL" id="MBF1129051.1"/>
    </source>
</evidence>